<dbReference type="EMBL" id="ML992684">
    <property type="protein sequence ID" value="KAF2209966.1"/>
    <property type="molecule type" value="Genomic_DNA"/>
</dbReference>
<keyword evidence="1" id="KW-1133">Transmembrane helix</keyword>
<dbReference type="Proteomes" id="UP000799539">
    <property type="component" value="Unassembled WGS sequence"/>
</dbReference>
<protein>
    <submittedName>
        <fullName evidence="2">Uncharacterized protein</fullName>
    </submittedName>
</protein>
<organism evidence="2 3">
    <name type="scientific">Cercospora zeae-maydis SCOH1-5</name>
    <dbReference type="NCBI Taxonomy" id="717836"/>
    <lineage>
        <taxon>Eukaryota</taxon>
        <taxon>Fungi</taxon>
        <taxon>Dikarya</taxon>
        <taxon>Ascomycota</taxon>
        <taxon>Pezizomycotina</taxon>
        <taxon>Dothideomycetes</taxon>
        <taxon>Dothideomycetidae</taxon>
        <taxon>Mycosphaerellales</taxon>
        <taxon>Mycosphaerellaceae</taxon>
        <taxon>Cercospora</taxon>
    </lineage>
</organism>
<keyword evidence="1" id="KW-0812">Transmembrane</keyword>
<dbReference type="OrthoDB" id="191139at2759"/>
<reference evidence="2" key="1">
    <citation type="journal article" date="2020" name="Stud. Mycol.">
        <title>101 Dothideomycetes genomes: a test case for predicting lifestyles and emergence of pathogens.</title>
        <authorList>
            <person name="Haridas S."/>
            <person name="Albert R."/>
            <person name="Binder M."/>
            <person name="Bloem J."/>
            <person name="Labutti K."/>
            <person name="Salamov A."/>
            <person name="Andreopoulos B."/>
            <person name="Baker S."/>
            <person name="Barry K."/>
            <person name="Bills G."/>
            <person name="Bluhm B."/>
            <person name="Cannon C."/>
            <person name="Castanera R."/>
            <person name="Culley D."/>
            <person name="Daum C."/>
            <person name="Ezra D."/>
            <person name="Gonzalez J."/>
            <person name="Henrissat B."/>
            <person name="Kuo A."/>
            <person name="Liang C."/>
            <person name="Lipzen A."/>
            <person name="Lutzoni F."/>
            <person name="Magnuson J."/>
            <person name="Mondo S."/>
            <person name="Nolan M."/>
            <person name="Ohm R."/>
            <person name="Pangilinan J."/>
            <person name="Park H.-J."/>
            <person name="Ramirez L."/>
            <person name="Alfaro M."/>
            <person name="Sun H."/>
            <person name="Tritt A."/>
            <person name="Yoshinaga Y."/>
            <person name="Zwiers L.-H."/>
            <person name="Turgeon B."/>
            <person name="Goodwin S."/>
            <person name="Spatafora J."/>
            <person name="Crous P."/>
            <person name="Grigoriev I."/>
        </authorList>
    </citation>
    <scope>NUCLEOTIDE SEQUENCE</scope>
    <source>
        <strain evidence="2">SCOH1-5</strain>
    </source>
</reference>
<keyword evidence="1" id="KW-0472">Membrane</keyword>
<proteinExistence type="predicted"/>
<dbReference type="AlphaFoldDB" id="A0A6A6F9A0"/>
<evidence type="ECO:0000313" key="2">
    <source>
        <dbReference type="EMBL" id="KAF2209966.1"/>
    </source>
</evidence>
<feature type="transmembrane region" description="Helical" evidence="1">
    <location>
        <begin position="12"/>
        <end position="32"/>
    </location>
</feature>
<sequence>MAEPGRQVLHFIWLVILVLCALWYANIGLAVIDDDVPARRINSRINSPHLSKRIPAEGLSFEEWAARGRKLMQYMEEGSLQRLYQTMLSDGVLSRAQIVQCSSQSVFTNYNDLRENGWERNPPGYWQPDLANLEGDVYVLDVFRRLGISTSVRKTDNPTGDNEAATDAIYKVIYNTKDGVMTGMNKLSPTESRNEQYGDAWRQEHQLQIPDLHRSSDVVSLEWGELCRRNGHRSQGLRYYFSDSITNDETLGILNIVLQRKGYDPRNVDKHDDIFARPW</sequence>
<evidence type="ECO:0000313" key="3">
    <source>
        <dbReference type="Proteomes" id="UP000799539"/>
    </source>
</evidence>
<gene>
    <name evidence="2" type="ORF">CERZMDRAFT_86602</name>
</gene>
<accession>A0A6A6F9A0</accession>
<name>A0A6A6F9A0_9PEZI</name>
<evidence type="ECO:0000256" key="1">
    <source>
        <dbReference type="SAM" id="Phobius"/>
    </source>
</evidence>
<keyword evidence="3" id="KW-1185">Reference proteome</keyword>